<name>A0AAP0J2J7_9MAGN</name>
<protein>
    <submittedName>
        <fullName evidence="1">Uncharacterized protein</fullName>
    </submittedName>
</protein>
<dbReference type="AlphaFoldDB" id="A0AAP0J2J7"/>
<evidence type="ECO:0000313" key="1">
    <source>
        <dbReference type="EMBL" id="KAK9125207.1"/>
    </source>
</evidence>
<dbReference type="EMBL" id="JBBNAG010000006">
    <property type="protein sequence ID" value="KAK9125207.1"/>
    <property type="molecule type" value="Genomic_DNA"/>
</dbReference>
<accession>A0AAP0J2J7</accession>
<reference evidence="1 2" key="1">
    <citation type="submission" date="2024-01" db="EMBL/GenBank/DDBJ databases">
        <title>Genome assemblies of Stephania.</title>
        <authorList>
            <person name="Yang L."/>
        </authorList>
    </citation>
    <scope>NUCLEOTIDE SEQUENCE [LARGE SCALE GENOMIC DNA]</scope>
    <source>
        <strain evidence="1">JXDWG</strain>
        <tissue evidence="1">Leaf</tissue>
    </source>
</reference>
<dbReference type="Proteomes" id="UP001419268">
    <property type="component" value="Unassembled WGS sequence"/>
</dbReference>
<comment type="caution">
    <text evidence="1">The sequence shown here is derived from an EMBL/GenBank/DDBJ whole genome shotgun (WGS) entry which is preliminary data.</text>
</comment>
<gene>
    <name evidence="1" type="ORF">Scep_014053</name>
</gene>
<proteinExistence type="predicted"/>
<evidence type="ECO:0000313" key="2">
    <source>
        <dbReference type="Proteomes" id="UP001419268"/>
    </source>
</evidence>
<organism evidence="1 2">
    <name type="scientific">Stephania cephalantha</name>
    <dbReference type="NCBI Taxonomy" id="152367"/>
    <lineage>
        <taxon>Eukaryota</taxon>
        <taxon>Viridiplantae</taxon>
        <taxon>Streptophyta</taxon>
        <taxon>Embryophyta</taxon>
        <taxon>Tracheophyta</taxon>
        <taxon>Spermatophyta</taxon>
        <taxon>Magnoliopsida</taxon>
        <taxon>Ranunculales</taxon>
        <taxon>Menispermaceae</taxon>
        <taxon>Menispermoideae</taxon>
        <taxon>Cissampelideae</taxon>
        <taxon>Stephania</taxon>
    </lineage>
</organism>
<sequence>MVASFFNTPFQPYVYQKGNALKKKGKGKAKVTKAIVKSLSQNLWNNSSLMLLLLHKSQMENEKKRRKLSFLNSRALGHWFENCKLYLEDLKKKEEAVRLLVWSHQK</sequence>
<keyword evidence="2" id="KW-1185">Reference proteome</keyword>